<reference evidence="3 5" key="2">
    <citation type="submission" date="2016-08" db="EMBL/GenBank/DDBJ databases">
        <authorList>
            <person name="Varghese N."/>
            <person name="Submissions Spin"/>
        </authorList>
    </citation>
    <scope>NUCLEOTIDE SEQUENCE [LARGE SCALE GENOMIC DNA]</scope>
    <source>
        <strain evidence="3 5">HL-109</strain>
    </source>
</reference>
<keyword evidence="1" id="KW-0472">Membrane</keyword>
<comment type="caution">
    <text evidence="2">The sequence shown here is derived from an EMBL/GenBank/DDBJ whole genome shotgun (WGS) entry which is preliminary data.</text>
</comment>
<dbReference type="Proteomes" id="UP000050497">
    <property type="component" value="Unassembled WGS sequence"/>
</dbReference>
<evidence type="ECO:0008006" key="6">
    <source>
        <dbReference type="Google" id="ProtNLM"/>
    </source>
</evidence>
<feature type="transmembrane region" description="Helical" evidence="1">
    <location>
        <begin position="41"/>
        <end position="61"/>
    </location>
</feature>
<keyword evidence="1" id="KW-0812">Transmembrane</keyword>
<gene>
    <name evidence="3" type="ORF">GA0071312_3112</name>
    <name evidence="2" type="ORF">HLUCCO17_13045</name>
</gene>
<feature type="transmembrane region" description="Helical" evidence="1">
    <location>
        <begin position="12"/>
        <end position="29"/>
    </location>
</feature>
<sequence length="149" mass="16105">MTWQISFETLFTLLNAMAISGWLILICAPRDWRILGLVPRYVVPGVIALVYTGLIAAHFAGASGGYGSLASVRALLSSDPMLLAGWAHFLAFDLLIGVLIAERMDRAGVNRLLQIPALIATFLFGPAGWLLGLATEAGARWRDQLPKDV</sequence>
<evidence type="ECO:0000313" key="3">
    <source>
        <dbReference type="EMBL" id="SCC82134.1"/>
    </source>
</evidence>
<feature type="transmembrane region" description="Helical" evidence="1">
    <location>
        <begin position="81"/>
        <end position="100"/>
    </location>
</feature>
<evidence type="ECO:0000313" key="2">
    <source>
        <dbReference type="EMBL" id="KPQ09817.1"/>
    </source>
</evidence>
<accession>A0A0P7Y6E9</accession>
<dbReference type="Proteomes" id="UP000182800">
    <property type="component" value="Unassembled WGS sequence"/>
</dbReference>
<dbReference type="EMBL" id="LJSX01000021">
    <property type="protein sequence ID" value="KPQ09817.1"/>
    <property type="molecule type" value="Genomic_DNA"/>
</dbReference>
<evidence type="ECO:0000313" key="5">
    <source>
        <dbReference type="Proteomes" id="UP000182800"/>
    </source>
</evidence>
<name>A0A0P7Y6E9_9HYPH</name>
<dbReference type="RefSeq" id="WP_074445684.1">
    <property type="nucleotide sequence ID" value="NZ_FMBM01000002.1"/>
</dbReference>
<dbReference type="AlphaFoldDB" id="A0A0P7Y6E9"/>
<dbReference type="InterPro" id="IPR025461">
    <property type="entry name" value="ABA4-like"/>
</dbReference>
<dbReference type="EMBL" id="FMBM01000002">
    <property type="protein sequence ID" value="SCC82134.1"/>
    <property type="molecule type" value="Genomic_DNA"/>
</dbReference>
<feature type="transmembrane region" description="Helical" evidence="1">
    <location>
        <begin position="112"/>
        <end position="132"/>
    </location>
</feature>
<organism evidence="2 4">
    <name type="scientific">Saliniramus fredricksonii</name>
    <dbReference type="NCBI Taxonomy" id="1653334"/>
    <lineage>
        <taxon>Bacteria</taxon>
        <taxon>Pseudomonadati</taxon>
        <taxon>Pseudomonadota</taxon>
        <taxon>Alphaproteobacteria</taxon>
        <taxon>Hyphomicrobiales</taxon>
        <taxon>Salinarimonadaceae</taxon>
        <taxon>Saliniramus</taxon>
    </lineage>
</organism>
<dbReference type="Pfam" id="PF14108">
    <property type="entry name" value="ABA4-like"/>
    <property type="match status" value="1"/>
</dbReference>
<evidence type="ECO:0000256" key="1">
    <source>
        <dbReference type="SAM" id="Phobius"/>
    </source>
</evidence>
<keyword evidence="5" id="KW-1185">Reference proteome</keyword>
<evidence type="ECO:0000313" key="4">
    <source>
        <dbReference type="Proteomes" id="UP000050497"/>
    </source>
</evidence>
<proteinExistence type="predicted"/>
<keyword evidence="1" id="KW-1133">Transmembrane helix</keyword>
<dbReference type="STRING" id="1653334.GA0071312_3112"/>
<reference evidence="2 4" key="1">
    <citation type="submission" date="2015-09" db="EMBL/GenBank/DDBJ databases">
        <title>Identification and resolution of microdiversity through metagenomic sequencing of parallel consortia.</title>
        <authorList>
            <person name="Nelson W.C."/>
            <person name="Romine M.F."/>
            <person name="Lindemann S.R."/>
        </authorList>
    </citation>
    <scope>NUCLEOTIDE SEQUENCE [LARGE SCALE GENOMIC DNA]</scope>
    <source>
        <strain evidence="2">HL-109</strain>
    </source>
</reference>
<protein>
    <recommendedName>
        <fullName evidence="6">DUF4281 domain-containing protein</fullName>
    </recommendedName>
</protein>